<dbReference type="PANTHER" id="PTHR30435">
    <property type="entry name" value="FLAGELLAR PROTEIN"/>
    <property type="match status" value="1"/>
</dbReference>
<evidence type="ECO:0000313" key="8">
    <source>
        <dbReference type="EMBL" id="APZ50338.1"/>
    </source>
</evidence>
<keyword evidence="8" id="KW-0969">Cilium</keyword>
<feature type="domain" description="Flagellar basal-body/hook protein C-terminal" evidence="6">
    <location>
        <begin position="387"/>
        <end position="431"/>
    </location>
</feature>
<dbReference type="GO" id="GO:0009424">
    <property type="term" value="C:bacterial-type flagellum hook"/>
    <property type="evidence" value="ECO:0007669"/>
    <property type="project" value="TreeGrafter"/>
</dbReference>
<sequence>MSISNAMASGVSGLLANSTAVERISYNIANADTVGYRRSFAQMVTSGSTNAAGSFATGVRTNVTHANGVDGSFSETSVASNLTISGNGFFVVNSNIDASYTSGNMFTRVGSFEPDENGNLVNAAGLYLMGYAYGADGTLGAVDRSSFNDLEPVNIANQTISGAMTGNVSVSGNLPSQETGLDTPGDAFVSSVEYYNALGEAEYLTLSFQPNTTDDQWVVTISDDTTEYGSVTVDFNDSGANVGAPASYGDIVASATAPAGFAFDPATGEMTLTIDNADAPQVVTVSLGAPDSFDGLTQFSGDYTPMNIEPDGSESGTLTRVEFDEFGDVWGVFDNGTRKALYSIPLATFANPNGLETSNNSTFSMSMDSGDFYLGQAGSGESGTLTSGGVESANVDIAEELTSLIQRQRAYSSNAKIITTADEMLTETVNLKR</sequence>
<dbReference type="SUPFAM" id="SSF117143">
    <property type="entry name" value="Flagellar hook protein flgE"/>
    <property type="match status" value="1"/>
</dbReference>
<dbReference type="InterPro" id="IPR053967">
    <property type="entry name" value="LlgE_F_G-like_D1"/>
</dbReference>
<dbReference type="Proteomes" id="UP000187059">
    <property type="component" value="Plasmid pPABY5"/>
</dbReference>
<dbReference type="KEGG" id="paby:Ga0080574_TMP4"/>
<accession>A0A1P8ULU7</accession>
<keyword evidence="3 4" id="KW-0975">Bacterial flagellum</keyword>
<evidence type="ECO:0000259" key="6">
    <source>
        <dbReference type="Pfam" id="PF06429"/>
    </source>
</evidence>
<reference evidence="8 9" key="1">
    <citation type="submission" date="2016-04" db="EMBL/GenBank/DDBJ databases">
        <title>Deep-sea bacteria in the southern Pacific.</title>
        <authorList>
            <person name="Tang K."/>
        </authorList>
    </citation>
    <scope>NUCLEOTIDE SEQUENCE [LARGE SCALE GENOMIC DNA]</scope>
    <source>
        <strain evidence="8 9">JLT2014</strain>
        <plasmid evidence="9">ppaby5</plasmid>
    </source>
</reference>
<evidence type="ECO:0000259" key="5">
    <source>
        <dbReference type="Pfam" id="PF00460"/>
    </source>
</evidence>
<comment type="function">
    <text evidence="4">A flexible structure which links the flagellar filament to the drive apparatus in the basal body.</text>
</comment>
<gene>
    <name evidence="8" type="ORF">Ga0080574_TMP4</name>
</gene>
<evidence type="ECO:0000259" key="7">
    <source>
        <dbReference type="Pfam" id="PF22692"/>
    </source>
</evidence>
<evidence type="ECO:0000256" key="2">
    <source>
        <dbReference type="ARBA" id="ARBA00009677"/>
    </source>
</evidence>
<dbReference type="OrthoDB" id="8372879at2"/>
<dbReference type="RefSeq" id="WP_076693899.1">
    <property type="nucleotide sequence ID" value="NZ_CP015089.1"/>
</dbReference>
<evidence type="ECO:0000256" key="1">
    <source>
        <dbReference type="ARBA" id="ARBA00004117"/>
    </source>
</evidence>
<evidence type="ECO:0000313" key="9">
    <source>
        <dbReference type="Proteomes" id="UP000187059"/>
    </source>
</evidence>
<dbReference type="AlphaFoldDB" id="A0A1P8ULU7"/>
<dbReference type="PANTHER" id="PTHR30435:SF1">
    <property type="entry name" value="FLAGELLAR HOOK PROTEIN FLGE"/>
    <property type="match status" value="1"/>
</dbReference>
<dbReference type="EMBL" id="CP015089">
    <property type="protein sequence ID" value="APZ50338.1"/>
    <property type="molecule type" value="Genomic_DNA"/>
</dbReference>
<dbReference type="InterPro" id="IPR037925">
    <property type="entry name" value="FlgE/F/G-like"/>
</dbReference>
<geneLocation type="plasmid" evidence="9">
    <name>ppaby5</name>
</geneLocation>
<keyword evidence="8" id="KW-0966">Cell projection</keyword>
<keyword evidence="9" id="KW-1185">Reference proteome</keyword>
<feature type="domain" description="Flagellar basal body rod protein N-terminal" evidence="5">
    <location>
        <begin position="9"/>
        <end position="37"/>
    </location>
</feature>
<comment type="subcellular location">
    <subcellularLocation>
        <location evidence="1 4">Bacterial flagellum basal body</location>
    </subcellularLocation>
</comment>
<dbReference type="InterPro" id="IPR010930">
    <property type="entry name" value="Flg_bb/hook_C_dom"/>
</dbReference>
<dbReference type="Pfam" id="PF06429">
    <property type="entry name" value="Flg_bbr_C"/>
    <property type="match status" value="1"/>
</dbReference>
<dbReference type="InterPro" id="IPR020013">
    <property type="entry name" value="Flagellar_FlgE/F/G"/>
</dbReference>
<dbReference type="Pfam" id="PF22692">
    <property type="entry name" value="LlgE_F_G_D1"/>
    <property type="match status" value="1"/>
</dbReference>
<proteinExistence type="inferred from homology"/>
<feature type="domain" description="Flagellar hook protein FlgE/F/G-like D1" evidence="7">
    <location>
        <begin position="84"/>
        <end position="155"/>
    </location>
</feature>
<keyword evidence="8" id="KW-0614">Plasmid</keyword>
<dbReference type="NCBIfam" id="TIGR03506">
    <property type="entry name" value="FlgEFG_subfam"/>
    <property type="match status" value="1"/>
</dbReference>
<evidence type="ECO:0000256" key="3">
    <source>
        <dbReference type="ARBA" id="ARBA00023143"/>
    </source>
</evidence>
<dbReference type="GO" id="GO:0009425">
    <property type="term" value="C:bacterial-type flagellum basal body"/>
    <property type="evidence" value="ECO:0007669"/>
    <property type="project" value="UniProtKB-SubCell"/>
</dbReference>
<organism evidence="8 9">
    <name type="scientific">Salipiger abyssi</name>
    <dbReference type="NCBI Taxonomy" id="1250539"/>
    <lineage>
        <taxon>Bacteria</taxon>
        <taxon>Pseudomonadati</taxon>
        <taxon>Pseudomonadota</taxon>
        <taxon>Alphaproteobacteria</taxon>
        <taxon>Rhodobacterales</taxon>
        <taxon>Roseobacteraceae</taxon>
        <taxon>Salipiger</taxon>
    </lineage>
</organism>
<keyword evidence="8" id="KW-0282">Flagellum</keyword>
<dbReference type="InterPro" id="IPR001444">
    <property type="entry name" value="Flag_bb_rod_N"/>
</dbReference>
<dbReference type="Pfam" id="PF00460">
    <property type="entry name" value="Flg_bb_rod"/>
    <property type="match status" value="1"/>
</dbReference>
<protein>
    <recommendedName>
        <fullName evidence="4">Flagellar hook protein FlgE</fullName>
    </recommendedName>
</protein>
<evidence type="ECO:0000256" key="4">
    <source>
        <dbReference type="RuleBase" id="RU362116"/>
    </source>
</evidence>
<dbReference type="GO" id="GO:0005829">
    <property type="term" value="C:cytosol"/>
    <property type="evidence" value="ECO:0007669"/>
    <property type="project" value="TreeGrafter"/>
</dbReference>
<dbReference type="GO" id="GO:0071978">
    <property type="term" value="P:bacterial-type flagellum-dependent swarming motility"/>
    <property type="evidence" value="ECO:0007669"/>
    <property type="project" value="TreeGrafter"/>
</dbReference>
<comment type="similarity">
    <text evidence="2 4">Belongs to the flagella basal body rod proteins family.</text>
</comment>
<name>A0A1P8ULU7_9RHOB</name>